<proteinExistence type="predicted"/>
<evidence type="ECO:0000313" key="3">
    <source>
        <dbReference type="Proteomes" id="UP001058974"/>
    </source>
</evidence>
<gene>
    <name evidence="2" type="ORF">KIW84_010181</name>
</gene>
<reference evidence="2 3" key="1">
    <citation type="journal article" date="2022" name="Nat. Genet.">
        <title>Improved pea reference genome and pan-genome highlight genomic features and evolutionary characteristics.</title>
        <authorList>
            <person name="Yang T."/>
            <person name="Liu R."/>
            <person name="Luo Y."/>
            <person name="Hu S."/>
            <person name="Wang D."/>
            <person name="Wang C."/>
            <person name="Pandey M.K."/>
            <person name="Ge S."/>
            <person name="Xu Q."/>
            <person name="Li N."/>
            <person name="Li G."/>
            <person name="Huang Y."/>
            <person name="Saxena R.K."/>
            <person name="Ji Y."/>
            <person name="Li M."/>
            <person name="Yan X."/>
            <person name="He Y."/>
            <person name="Liu Y."/>
            <person name="Wang X."/>
            <person name="Xiang C."/>
            <person name="Varshney R.K."/>
            <person name="Ding H."/>
            <person name="Gao S."/>
            <person name="Zong X."/>
        </authorList>
    </citation>
    <scope>NUCLEOTIDE SEQUENCE [LARGE SCALE GENOMIC DNA]</scope>
    <source>
        <strain evidence="2 3">cv. Zhongwan 6</strain>
    </source>
</reference>
<feature type="region of interest" description="Disordered" evidence="1">
    <location>
        <begin position="1"/>
        <end position="45"/>
    </location>
</feature>
<evidence type="ECO:0008006" key="4">
    <source>
        <dbReference type="Google" id="ProtNLM"/>
    </source>
</evidence>
<dbReference type="EMBL" id="JAMSHJ010000001">
    <property type="protein sequence ID" value="KAI5440599.1"/>
    <property type="molecule type" value="Genomic_DNA"/>
</dbReference>
<organism evidence="2 3">
    <name type="scientific">Pisum sativum</name>
    <name type="common">Garden pea</name>
    <name type="synonym">Lathyrus oleraceus</name>
    <dbReference type="NCBI Taxonomy" id="3888"/>
    <lineage>
        <taxon>Eukaryota</taxon>
        <taxon>Viridiplantae</taxon>
        <taxon>Streptophyta</taxon>
        <taxon>Embryophyta</taxon>
        <taxon>Tracheophyta</taxon>
        <taxon>Spermatophyta</taxon>
        <taxon>Magnoliopsida</taxon>
        <taxon>eudicotyledons</taxon>
        <taxon>Gunneridae</taxon>
        <taxon>Pentapetalae</taxon>
        <taxon>rosids</taxon>
        <taxon>fabids</taxon>
        <taxon>Fabales</taxon>
        <taxon>Fabaceae</taxon>
        <taxon>Papilionoideae</taxon>
        <taxon>50 kb inversion clade</taxon>
        <taxon>NPAAA clade</taxon>
        <taxon>Hologalegina</taxon>
        <taxon>IRL clade</taxon>
        <taxon>Fabeae</taxon>
        <taxon>Lathyrus</taxon>
    </lineage>
</organism>
<dbReference type="AlphaFoldDB" id="A0A9D4YLE7"/>
<feature type="compositionally biased region" description="Polar residues" evidence="1">
    <location>
        <begin position="1"/>
        <end position="11"/>
    </location>
</feature>
<dbReference type="Proteomes" id="UP001058974">
    <property type="component" value="Chromosome 1"/>
</dbReference>
<dbReference type="Gramene" id="Psat01G0018100-T1">
    <property type="protein sequence ID" value="KAI5440599.1"/>
    <property type="gene ID" value="KIW84_010181"/>
</dbReference>
<comment type="caution">
    <text evidence="2">The sequence shown here is derived from an EMBL/GenBank/DDBJ whole genome shotgun (WGS) entry which is preliminary data.</text>
</comment>
<accession>A0A9D4YLE7</accession>
<evidence type="ECO:0000313" key="2">
    <source>
        <dbReference type="EMBL" id="KAI5440599.1"/>
    </source>
</evidence>
<evidence type="ECO:0000256" key="1">
    <source>
        <dbReference type="SAM" id="MobiDB-lite"/>
    </source>
</evidence>
<feature type="compositionally biased region" description="Basic and acidic residues" evidence="1">
    <location>
        <begin position="117"/>
        <end position="131"/>
    </location>
</feature>
<protein>
    <recommendedName>
        <fullName evidence="4">Retrotransposon gag domain-containing protein</fullName>
    </recommendedName>
</protein>
<sequence length="207" mass="23458">MSNFNNQQQAAPISYPPPGEAYSTSQYVTAPPPMGYPSQDAPQQRIPDQTTTRVTSFEDFRWNINLAGKPRPPHRISTLWTALLIRSTSHSHGNEALSGFEFLQTNLGPEANHELLNEKPRNSKDYNRNGDPEEYFTTRKRKSTIMVALSGVTQGKKETLRAYFDRFTKVVVAIEGTNESLKCLIFEKGLRPDNTFQEKLITKKPII</sequence>
<keyword evidence="3" id="KW-1185">Reference proteome</keyword>
<feature type="region of interest" description="Disordered" evidence="1">
    <location>
        <begin position="117"/>
        <end position="137"/>
    </location>
</feature>
<name>A0A9D4YLE7_PEA</name>